<dbReference type="Gene3D" id="3.20.20.100">
    <property type="entry name" value="NADP-dependent oxidoreductase domain"/>
    <property type="match status" value="1"/>
</dbReference>
<dbReference type="SUPFAM" id="SSF51430">
    <property type="entry name" value="NAD(P)-linked oxidoreductase"/>
    <property type="match status" value="1"/>
</dbReference>
<dbReference type="Proteomes" id="UP000320179">
    <property type="component" value="Chromosome"/>
</dbReference>
<reference evidence="1 2" key="1">
    <citation type="journal article" date="2019" name="Science">
        <title>Social genes are selection hotspots in kin groups of a soil microbe.</title>
        <authorList>
            <person name="Wielgoss S."/>
            <person name="Wolfensberger R."/>
            <person name="Sun L."/>
            <person name="Fiegna F."/>
            <person name="Velicer G.J."/>
        </authorList>
    </citation>
    <scope>NUCLEOTIDE SEQUENCE [LARGE SCALE GENOMIC DNA]</scope>
    <source>
        <strain evidence="1 2">MC3.5.9c15</strain>
    </source>
</reference>
<evidence type="ECO:0000313" key="1">
    <source>
        <dbReference type="EMBL" id="QDE70240.1"/>
    </source>
</evidence>
<accession>A0AAE6KUI1</accession>
<gene>
    <name evidence="1" type="ORF">BHS09_26530</name>
</gene>
<dbReference type="EMBL" id="CP017174">
    <property type="protein sequence ID" value="QDE70240.1"/>
    <property type="molecule type" value="Genomic_DNA"/>
</dbReference>
<proteinExistence type="predicted"/>
<dbReference type="AlphaFoldDB" id="A0AAE6KUI1"/>
<protein>
    <submittedName>
        <fullName evidence="1">Uncharacterized protein</fullName>
    </submittedName>
</protein>
<name>A0AAE6KUI1_MYXXA</name>
<organism evidence="1 2">
    <name type="scientific">Myxococcus xanthus</name>
    <dbReference type="NCBI Taxonomy" id="34"/>
    <lineage>
        <taxon>Bacteria</taxon>
        <taxon>Pseudomonadati</taxon>
        <taxon>Myxococcota</taxon>
        <taxon>Myxococcia</taxon>
        <taxon>Myxococcales</taxon>
        <taxon>Cystobacterineae</taxon>
        <taxon>Myxococcaceae</taxon>
        <taxon>Myxococcus</taxon>
    </lineage>
</organism>
<sequence>MTCGELQLTRGSIRPCEEVPWSVAPWDGRHLQGLRSEFVLSTKCGYGVPGMEDWMPECITRGVDQALMRLRTDVLDVVHFQGKGPRGRRLR</sequence>
<dbReference type="InterPro" id="IPR036812">
    <property type="entry name" value="NAD(P)_OxRdtase_dom_sf"/>
</dbReference>
<evidence type="ECO:0000313" key="2">
    <source>
        <dbReference type="Proteomes" id="UP000320179"/>
    </source>
</evidence>